<evidence type="ECO:0000313" key="1">
    <source>
        <dbReference type="EMBL" id="GBN36560.1"/>
    </source>
</evidence>
<reference evidence="1 2" key="1">
    <citation type="journal article" date="2019" name="Sci. Rep.">
        <title>Orb-weaving spider Araneus ventricosus genome elucidates the spidroin gene catalogue.</title>
        <authorList>
            <person name="Kono N."/>
            <person name="Nakamura H."/>
            <person name="Ohtoshi R."/>
            <person name="Moran D.A.P."/>
            <person name="Shinohara A."/>
            <person name="Yoshida Y."/>
            <person name="Fujiwara M."/>
            <person name="Mori M."/>
            <person name="Tomita M."/>
            <person name="Arakawa K."/>
        </authorList>
    </citation>
    <scope>NUCLEOTIDE SEQUENCE [LARGE SCALE GENOMIC DNA]</scope>
</reference>
<keyword evidence="2" id="KW-1185">Reference proteome</keyword>
<proteinExistence type="predicted"/>
<accession>A0A4Y2ND80</accession>
<gene>
    <name evidence="1" type="ORF">AVEN_122746_1</name>
</gene>
<sequence>MRLLPVVNEDIEGISRFPKRNPRFLEKPGGRQSIEGNGSPESFILRGETICSKICGQNRNLKRHGTKPLWICVSDIHYTTGGRKKENGKKCNSKTEEIKWRIAKW</sequence>
<dbReference type="OrthoDB" id="10379524at2759"/>
<evidence type="ECO:0000313" key="2">
    <source>
        <dbReference type="Proteomes" id="UP000499080"/>
    </source>
</evidence>
<protein>
    <submittedName>
        <fullName evidence="1">Uncharacterized protein</fullName>
    </submittedName>
</protein>
<comment type="caution">
    <text evidence="1">The sequence shown here is derived from an EMBL/GenBank/DDBJ whole genome shotgun (WGS) entry which is preliminary data.</text>
</comment>
<organism evidence="1 2">
    <name type="scientific">Araneus ventricosus</name>
    <name type="common">Orbweaver spider</name>
    <name type="synonym">Epeira ventricosa</name>
    <dbReference type="NCBI Taxonomy" id="182803"/>
    <lineage>
        <taxon>Eukaryota</taxon>
        <taxon>Metazoa</taxon>
        <taxon>Ecdysozoa</taxon>
        <taxon>Arthropoda</taxon>
        <taxon>Chelicerata</taxon>
        <taxon>Arachnida</taxon>
        <taxon>Araneae</taxon>
        <taxon>Araneomorphae</taxon>
        <taxon>Entelegynae</taxon>
        <taxon>Araneoidea</taxon>
        <taxon>Araneidae</taxon>
        <taxon>Araneus</taxon>
    </lineage>
</organism>
<dbReference type="AlphaFoldDB" id="A0A4Y2ND80"/>
<dbReference type="EMBL" id="BGPR01008861">
    <property type="protein sequence ID" value="GBN36560.1"/>
    <property type="molecule type" value="Genomic_DNA"/>
</dbReference>
<name>A0A4Y2ND80_ARAVE</name>
<dbReference type="Proteomes" id="UP000499080">
    <property type="component" value="Unassembled WGS sequence"/>
</dbReference>